<evidence type="ECO:0000256" key="10">
    <source>
        <dbReference type="ARBA" id="ARBA00023136"/>
    </source>
</evidence>
<keyword evidence="9" id="KW-0496">Mitochondrion</keyword>
<dbReference type="PANTHER" id="PTHR32409">
    <property type="entry name" value="MITOCHONDRIAL IMPORT RECEPTOR SUBUNIT TOM20-1-RELATED"/>
    <property type="match status" value="1"/>
</dbReference>
<evidence type="ECO:0000256" key="6">
    <source>
        <dbReference type="ARBA" id="ARBA00022787"/>
    </source>
</evidence>
<keyword evidence="10" id="KW-0472">Membrane</keyword>
<dbReference type="InterPro" id="IPR010547">
    <property type="entry name" value="TOM20_imprt_rcpt"/>
</dbReference>
<gene>
    <name evidence="11" type="ORF">Ccrd_018751</name>
</gene>
<name>A0A103Y5N1_CYNCS</name>
<dbReference type="Gene3D" id="1.25.40.10">
    <property type="entry name" value="Tetratricopeptide repeat domain"/>
    <property type="match status" value="1"/>
</dbReference>
<dbReference type="SUPFAM" id="SSF48452">
    <property type="entry name" value="TPR-like"/>
    <property type="match status" value="1"/>
</dbReference>
<dbReference type="EMBL" id="LEKV01002610">
    <property type="protein sequence ID" value="KVI02952.1"/>
    <property type="molecule type" value="Genomic_DNA"/>
</dbReference>
<dbReference type="AlphaFoldDB" id="A0A103Y5N1"/>
<dbReference type="GO" id="GO:0005742">
    <property type="term" value="C:mitochondrial outer membrane translocase complex"/>
    <property type="evidence" value="ECO:0007669"/>
    <property type="project" value="InterPro"/>
</dbReference>
<evidence type="ECO:0000256" key="8">
    <source>
        <dbReference type="ARBA" id="ARBA00022989"/>
    </source>
</evidence>
<dbReference type="InterPro" id="IPR011990">
    <property type="entry name" value="TPR-like_helical_dom_sf"/>
</dbReference>
<evidence type="ECO:0000256" key="7">
    <source>
        <dbReference type="ARBA" id="ARBA00022927"/>
    </source>
</evidence>
<evidence type="ECO:0000256" key="9">
    <source>
        <dbReference type="ARBA" id="ARBA00023128"/>
    </source>
</evidence>
<evidence type="ECO:0000256" key="2">
    <source>
        <dbReference type="ARBA" id="ARBA00004572"/>
    </source>
</evidence>
<keyword evidence="8" id="KW-1133">Transmembrane helix</keyword>
<keyword evidence="5" id="KW-0812">Transmembrane</keyword>
<keyword evidence="12" id="KW-1185">Reference proteome</keyword>
<keyword evidence="7" id="KW-0653">Protein transport</keyword>
<keyword evidence="6" id="KW-1000">Mitochondrion outer membrane</keyword>
<keyword evidence="4" id="KW-0813">Transport</keyword>
<comment type="similarity">
    <text evidence="3">Belongs to the Tom20 family.</text>
</comment>
<proteinExistence type="inferred from homology"/>
<dbReference type="Pfam" id="PF06552">
    <property type="entry name" value="TOM20_plant"/>
    <property type="match status" value="1"/>
</dbReference>
<dbReference type="Gramene" id="KVI02952">
    <property type="protein sequence ID" value="KVI02952"/>
    <property type="gene ID" value="Ccrd_018751"/>
</dbReference>
<evidence type="ECO:0000256" key="5">
    <source>
        <dbReference type="ARBA" id="ARBA00022692"/>
    </source>
</evidence>
<dbReference type="GO" id="GO:0015031">
    <property type="term" value="P:protein transport"/>
    <property type="evidence" value="ECO:0007669"/>
    <property type="project" value="UniProtKB-KW"/>
</dbReference>
<protein>
    <submittedName>
        <fullName evidence="11">Plant specific mitochondrial import receptor subunit TOM20</fullName>
    </submittedName>
</protein>
<dbReference type="Proteomes" id="UP000243975">
    <property type="component" value="Unassembled WGS sequence"/>
</dbReference>
<evidence type="ECO:0000256" key="1">
    <source>
        <dbReference type="ARBA" id="ARBA00003450"/>
    </source>
</evidence>
<evidence type="ECO:0000256" key="4">
    <source>
        <dbReference type="ARBA" id="ARBA00022448"/>
    </source>
</evidence>
<dbReference type="STRING" id="59895.A0A103Y5N1"/>
<dbReference type="PANTHER" id="PTHR32409:SF3">
    <property type="entry name" value="MITOCHONDRIAL IMPORT RECEPTOR SUBUNIT TOM20-1-RELATED"/>
    <property type="match status" value="1"/>
</dbReference>
<evidence type="ECO:0000256" key="3">
    <source>
        <dbReference type="ARBA" id="ARBA00005792"/>
    </source>
</evidence>
<comment type="caution">
    <text evidence="11">The sequence shown here is derived from an EMBL/GenBank/DDBJ whole genome shotgun (WGS) entry which is preliminary data.</text>
</comment>
<dbReference type="GO" id="GO:0045040">
    <property type="term" value="P:protein insertion into mitochondrial outer membrane"/>
    <property type="evidence" value="ECO:0007669"/>
    <property type="project" value="InterPro"/>
</dbReference>
<organism evidence="11 12">
    <name type="scientific">Cynara cardunculus var. scolymus</name>
    <name type="common">Globe artichoke</name>
    <name type="synonym">Cynara scolymus</name>
    <dbReference type="NCBI Taxonomy" id="59895"/>
    <lineage>
        <taxon>Eukaryota</taxon>
        <taxon>Viridiplantae</taxon>
        <taxon>Streptophyta</taxon>
        <taxon>Embryophyta</taxon>
        <taxon>Tracheophyta</taxon>
        <taxon>Spermatophyta</taxon>
        <taxon>Magnoliopsida</taxon>
        <taxon>eudicotyledons</taxon>
        <taxon>Gunneridae</taxon>
        <taxon>Pentapetalae</taxon>
        <taxon>asterids</taxon>
        <taxon>campanulids</taxon>
        <taxon>Asterales</taxon>
        <taxon>Asteraceae</taxon>
        <taxon>Carduoideae</taxon>
        <taxon>Cardueae</taxon>
        <taxon>Carduinae</taxon>
        <taxon>Cynara</taxon>
    </lineage>
</organism>
<reference evidence="11 12" key="1">
    <citation type="journal article" date="2016" name="Sci. Rep.">
        <title>The genome sequence of the outbreeding globe artichoke constructed de novo incorporating a phase-aware low-pass sequencing strategy of F1 progeny.</title>
        <authorList>
            <person name="Scaglione D."/>
            <person name="Reyes-Chin-Wo S."/>
            <person name="Acquadro A."/>
            <person name="Froenicke L."/>
            <person name="Portis E."/>
            <person name="Beitel C."/>
            <person name="Tirone M."/>
            <person name="Mauro R."/>
            <person name="Lo Monaco A."/>
            <person name="Mauromicale G."/>
            <person name="Faccioli P."/>
            <person name="Cattivelli L."/>
            <person name="Rieseberg L."/>
            <person name="Michelmore R."/>
            <person name="Lanteri S."/>
        </authorList>
    </citation>
    <scope>NUCLEOTIDE SEQUENCE [LARGE SCALE GENOMIC DNA]</scope>
    <source>
        <strain evidence="11">2C</strain>
    </source>
</reference>
<comment type="subcellular location">
    <subcellularLocation>
        <location evidence="2">Mitochondrion outer membrane</location>
        <topology evidence="2">Single-pass membrane protein</topology>
    </subcellularLocation>
</comment>
<sequence>MDDFVYKYVAIDFHATKKTGSVVSNRISTTASARRITILNGGFGDNVTSLLVPAVALEAMGYGHMWWKGVSFSDLIWGGALLEFSQFGDIKESRKMLQDAVSKLDEALAINPAKHEALWCLENAHTANAFLTPDHDEAKIQFEQAFQCFEKAVEEFFHWSQLCPGLLPVQVEHQVF</sequence>
<evidence type="ECO:0000313" key="11">
    <source>
        <dbReference type="EMBL" id="KVI02952.1"/>
    </source>
</evidence>
<accession>A0A103Y5N1</accession>
<evidence type="ECO:0000313" key="12">
    <source>
        <dbReference type="Proteomes" id="UP000243975"/>
    </source>
</evidence>
<comment type="function">
    <text evidence="1">Central component of the receptor complex responsible for the recognition and translocation of cytosolically synthesized mitochondrial preproteins. Together with TOM22 functions as the transit peptide receptor at the surface of the mitochondrion outer membrane and facilitates the movement of preproteins into the translocation pore.</text>
</comment>
<keyword evidence="11" id="KW-0675">Receptor</keyword>